<comment type="caution">
    <text evidence="3">The sequence shown here is derived from an EMBL/GenBank/DDBJ whole genome shotgun (WGS) entry which is preliminary data.</text>
</comment>
<gene>
    <name evidence="3" type="ORF">ACFL27_20240</name>
</gene>
<dbReference type="InterPro" id="IPR050503">
    <property type="entry name" value="cAMP-dep_PK_reg_su-like"/>
</dbReference>
<dbReference type="InterPro" id="IPR018490">
    <property type="entry name" value="cNMP-bd_dom_sf"/>
</dbReference>
<dbReference type="PANTHER" id="PTHR11635:SF152">
    <property type="entry name" value="CAMP-DEPENDENT PROTEIN KINASE TYPE I REGULATORY SUBUNIT-RELATED"/>
    <property type="match status" value="1"/>
</dbReference>
<name>A0ABV6Z255_UNCC1</name>
<evidence type="ECO:0000259" key="2">
    <source>
        <dbReference type="PROSITE" id="PS50042"/>
    </source>
</evidence>
<dbReference type="PANTHER" id="PTHR11635">
    <property type="entry name" value="CAMP-DEPENDENT PROTEIN KINASE REGULATORY CHAIN"/>
    <property type="match status" value="1"/>
</dbReference>
<feature type="transmembrane region" description="Helical" evidence="1">
    <location>
        <begin position="14"/>
        <end position="35"/>
    </location>
</feature>
<dbReference type="EMBL" id="JBHPBY010000327">
    <property type="protein sequence ID" value="MFC1852533.1"/>
    <property type="molecule type" value="Genomic_DNA"/>
</dbReference>
<keyword evidence="1" id="KW-0472">Membrane</keyword>
<dbReference type="SMART" id="SM00100">
    <property type="entry name" value="cNMP"/>
    <property type="match status" value="1"/>
</dbReference>
<dbReference type="Gene3D" id="2.60.120.10">
    <property type="entry name" value="Jelly Rolls"/>
    <property type="match status" value="1"/>
</dbReference>
<protein>
    <submittedName>
        <fullName evidence="3">Cyclic nucleotide-binding domain-containing protein</fullName>
    </submittedName>
</protein>
<keyword evidence="1" id="KW-1133">Transmembrane helix</keyword>
<keyword evidence="1" id="KW-0812">Transmembrane</keyword>
<accession>A0ABV6Z255</accession>
<dbReference type="InterPro" id="IPR000595">
    <property type="entry name" value="cNMP-bd_dom"/>
</dbReference>
<organism evidence="3 4">
    <name type="scientific">candidate division CSSED10-310 bacterium</name>
    <dbReference type="NCBI Taxonomy" id="2855610"/>
    <lineage>
        <taxon>Bacteria</taxon>
        <taxon>Bacteria division CSSED10-310</taxon>
    </lineage>
</organism>
<dbReference type="Proteomes" id="UP001594351">
    <property type="component" value="Unassembled WGS sequence"/>
</dbReference>
<dbReference type="InterPro" id="IPR018488">
    <property type="entry name" value="cNMP-bd_CS"/>
</dbReference>
<reference evidence="3 4" key="1">
    <citation type="submission" date="2024-09" db="EMBL/GenBank/DDBJ databases">
        <title>Laminarin stimulates single cell rates of sulfate reduction while oxygen inhibits transcriptomic activity in coastal marine sediment.</title>
        <authorList>
            <person name="Lindsay M."/>
            <person name="Orcutt B."/>
            <person name="Emerson D."/>
            <person name="Stepanauskas R."/>
            <person name="D'Angelo T."/>
        </authorList>
    </citation>
    <scope>NUCLEOTIDE SEQUENCE [LARGE SCALE GENOMIC DNA]</scope>
    <source>
        <strain evidence="3">SAG AM-311-K15</strain>
    </source>
</reference>
<dbReference type="PROSITE" id="PS00889">
    <property type="entry name" value="CNMP_BINDING_2"/>
    <property type="match status" value="1"/>
</dbReference>
<evidence type="ECO:0000313" key="3">
    <source>
        <dbReference type="EMBL" id="MFC1852533.1"/>
    </source>
</evidence>
<proteinExistence type="predicted"/>
<dbReference type="SUPFAM" id="SSF51206">
    <property type="entry name" value="cAMP-binding domain-like"/>
    <property type="match status" value="1"/>
</dbReference>
<dbReference type="InterPro" id="IPR014710">
    <property type="entry name" value="RmlC-like_jellyroll"/>
</dbReference>
<dbReference type="CDD" id="cd00038">
    <property type="entry name" value="CAP_ED"/>
    <property type="match status" value="1"/>
</dbReference>
<evidence type="ECO:0000256" key="1">
    <source>
        <dbReference type="SAM" id="Phobius"/>
    </source>
</evidence>
<sequence length="185" mass="20890">MVRTSTTLDRHQDLMLKGASILSLIGFLMSLFFLLNMTGGTLFLFMVPGTLCFSSSIMIYLWALYTDFKRQHALFEELEYSAQTVLFNQGDPGDTMYIIQEGIVEVYREVRGERQTVCQLSAGDYFGEMALLAFGKRSASVVAITDVKVVMIGRKNFDSLISNIPLIGQEIRSTFQRRKRESNPG</sequence>
<evidence type="ECO:0000313" key="4">
    <source>
        <dbReference type="Proteomes" id="UP001594351"/>
    </source>
</evidence>
<dbReference type="PRINTS" id="PR00103">
    <property type="entry name" value="CAMPKINASE"/>
</dbReference>
<feature type="transmembrane region" description="Helical" evidence="1">
    <location>
        <begin position="41"/>
        <end position="65"/>
    </location>
</feature>
<feature type="domain" description="Cyclic nucleotide-binding" evidence="2">
    <location>
        <begin position="75"/>
        <end position="178"/>
    </location>
</feature>
<keyword evidence="4" id="KW-1185">Reference proteome</keyword>
<dbReference type="PROSITE" id="PS50042">
    <property type="entry name" value="CNMP_BINDING_3"/>
    <property type="match status" value="1"/>
</dbReference>
<dbReference type="Pfam" id="PF00027">
    <property type="entry name" value="cNMP_binding"/>
    <property type="match status" value="1"/>
</dbReference>